<sequence length="165" mass="17698">MNPHGGHPTEAEDFLLQARQLRIELGRTSESETDRLTYTRAVAITDVCLDQAQLELHRPAEAIETLSTARTTLLDIQDAFHAGRALAWLARAHVASGAPGEGEEEGRRAVAECDAAGSERWRVAMRYRSSAADALREGVGRTGADGGVRSGPPRTTPSVPAARSN</sequence>
<dbReference type="Proteomes" id="UP001518140">
    <property type="component" value="Unassembled WGS sequence"/>
</dbReference>
<comment type="caution">
    <text evidence="2">The sequence shown here is derived from an EMBL/GenBank/DDBJ whole genome shotgun (WGS) entry which is preliminary data.</text>
</comment>
<feature type="region of interest" description="Disordered" evidence="1">
    <location>
        <begin position="135"/>
        <end position="165"/>
    </location>
</feature>
<evidence type="ECO:0000313" key="2">
    <source>
        <dbReference type="EMBL" id="NGO42435.1"/>
    </source>
</evidence>
<dbReference type="RefSeq" id="WP_165339063.1">
    <property type="nucleotide sequence ID" value="NZ_JAAKZX010000021.1"/>
</dbReference>
<evidence type="ECO:0000313" key="3">
    <source>
        <dbReference type="Proteomes" id="UP001518140"/>
    </source>
</evidence>
<evidence type="ECO:0008006" key="4">
    <source>
        <dbReference type="Google" id="ProtNLM"/>
    </source>
</evidence>
<dbReference type="EMBL" id="JAAKZX010000021">
    <property type="protein sequence ID" value="NGO42435.1"/>
    <property type="molecule type" value="Genomic_DNA"/>
</dbReference>
<organism evidence="2 3">
    <name type="scientific">Streptomyces ureilyticus</name>
    <dbReference type="NCBI Taxonomy" id="1775131"/>
    <lineage>
        <taxon>Bacteria</taxon>
        <taxon>Bacillati</taxon>
        <taxon>Actinomycetota</taxon>
        <taxon>Actinomycetes</taxon>
        <taxon>Kitasatosporales</taxon>
        <taxon>Streptomycetaceae</taxon>
        <taxon>Streptomyces</taxon>
    </lineage>
</organism>
<reference evidence="2 3" key="1">
    <citation type="submission" date="2020-02" db="EMBL/GenBank/DDBJ databases">
        <title>Whole-genome analyses of novel actinobacteria.</title>
        <authorList>
            <person name="Sahin N."/>
            <person name="Tokatli A."/>
        </authorList>
    </citation>
    <scope>NUCLEOTIDE SEQUENCE [LARGE SCALE GENOMIC DNA]</scope>
    <source>
        <strain evidence="2 3">YC419</strain>
    </source>
</reference>
<evidence type="ECO:0000256" key="1">
    <source>
        <dbReference type="SAM" id="MobiDB-lite"/>
    </source>
</evidence>
<name>A0ABX0DLX2_9ACTN</name>
<protein>
    <recommendedName>
        <fullName evidence="4">MalT-like TPR region domain-containing protein</fullName>
    </recommendedName>
</protein>
<accession>A0ABX0DLX2</accession>
<proteinExistence type="predicted"/>
<feature type="compositionally biased region" description="Gly residues" evidence="1">
    <location>
        <begin position="140"/>
        <end position="149"/>
    </location>
</feature>
<keyword evidence="3" id="KW-1185">Reference proteome</keyword>
<gene>
    <name evidence="2" type="ORF">G6048_09760</name>
</gene>